<comment type="caution">
    <text evidence="4">The sequence shown here is derived from an EMBL/GenBank/DDBJ whole genome shotgun (WGS) entry which is preliminary data.</text>
</comment>
<evidence type="ECO:0000256" key="3">
    <source>
        <dbReference type="SAM" id="Phobius"/>
    </source>
</evidence>
<dbReference type="AlphaFoldDB" id="A0A2N5ZCM7"/>
<evidence type="ECO:0000313" key="4">
    <source>
        <dbReference type="EMBL" id="PLX16426.1"/>
    </source>
</evidence>
<evidence type="ECO:0000256" key="2">
    <source>
        <dbReference type="SAM" id="MobiDB-lite"/>
    </source>
</evidence>
<keyword evidence="3" id="KW-0472">Membrane</keyword>
<feature type="region of interest" description="Disordered" evidence="2">
    <location>
        <begin position="238"/>
        <end position="259"/>
    </location>
</feature>
<accession>A0A2N5ZCM7</accession>
<dbReference type="Proteomes" id="UP000234857">
    <property type="component" value="Unassembled WGS sequence"/>
</dbReference>
<evidence type="ECO:0000313" key="5">
    <source>
        <dbReference type="Proteomes" id="UP000234857"/>
    </source>
</evidence>
<feature type="coiled-coil region" evidence="1">
    <location>
        <begin position="33"/>
        <end position="102"/>
    </location>
</feature>
<name>A0A2N5ZCM7_MUIH1</name>
<feature type="compositionally biased region" description="Polar residues" evidence="2">
    <location>
        <begin position="238"/>
        <end position="251"/>
    </location>
</feature>
<keyword evidence="3" id="KW-0812">Transmembrane</keyword>
<dbReference type="EMBL" id="PKTG01000115">
    <property type="protein sequence ID" value="PLX16426.1"/>
    <property type="molecule type" value="Genomic_DNA"/>
</dbReference>
<organism evidence="4 5">
    <name type="scientific">Muiribacterium halophilum</name>
    <dbReference type="NCBI Taxonomy" id="2053465"/>
    <lineage>
        <taxon>Bacteria</taxon>
        <taxon>Candidatus Muiribacteriota</taxon>
        <taxon>Candidatus Muiribacteriia</taxon>
        <taxon>Candidatus Muiribacteriales</taxon>
        <taxon>Candidatus Muiribacteriaceae</taxon>
        <taxon>Candidatus Muiribacterium</taxon>
    </lineage>
</organism>
<sequence>MKLRSRSISEKVLYYVVGIIAIVIMLAASVLIRSSFSKKVKDLESREEELKNQVVQLKSQVQKKQLELQQLDVAIEKKQKEKVQEEKEYKEKKDVLEGAKELLPSHRIKPDIMQKLMEELKNENLNIIYFNQRQGLSQGEYDFIPVIFEMEVSGDYYRMKHFLFFVEKPLQLKDDITGKTWNVLLKIPYPNGLKFYRYVPAENEENPNHDLMTVSPDVFNSKMMAFASETVKIPIQTKPTNRRGTQPQQPQFREETRFSPEKLRDFLTNEKDLKSEDYRLISTINDNDVRVKIEIITYFVED</sequence>
<protein>
    <submittedName>
        <fullName evidence="4">Uncharacterized protein</fullName>
    </submittedName>
</protein>
<keyword evidence="3" id="KW-1133">Transmembrane helix</keyword>
<gene>
    <name evidence="4" type="ORF">C0601_10185</name>
</gene>
<keyword evidence="1" id="KW-0175">Coiled coil</keyword>
<proteinExistence type="predicted"/>
<feature type="transmembrane region" description="Helical" evidence="3">
    <location>
        <begin position="12"/>
        <end position="32"/>
    </location>
</feature>
<evidence type="ECO:0000256" key="1">
    <source>
        <dbReference type="SAM" id="Coils"/>
    </source>
</evidence>
<reference evidence="4 5" key="1">
    <citation type="submission" date="2017-11" db="EMBL/GenBank/DDBJ databases">
        <title>Genome-resolved metagenomics identifies genetic mobility, metabolic interactions, and unexpected diversity in perchlorate-reducing communities.</title>
        <authorList>
            <person name="Barnum T.P."/>
            <person name="Figueroa I.A."/>
            <person name="Carlstrom C.I."/>
            <person name="Lucas L.N."/>
            <person name="Engelbrektson A.L."/>
            <person name="Coates J.D."/>
        </authorList>
    </citation>
    <scope>NUCLEOTIDE SEQUENCE [LARGE SCALE GENOMIC DNA]</scope>
    <source>
        <strain evidence="4">BM706</strain>
    </source>
</reference>